<sequence length="65" mass="7061">MSSKNAQEEVVRSAFISGISSNMARIWVLDLDTPRGMSASDNIRGGLSGEASCLTHRSVAEIYRM</sequence>
<keyword evidence="1" id="KW-0808">Transferase</keyword>
<comment type="caution">
    <text evidence="1">The sequence shown here is derived from an EMBL/GenBank/DDBJ whole genome shotgun (WGS) entry which is preliminary data.</text>
</comment>
<reference evidence="1 2" key="1">
    <citation type="journal article" date="2016" name="DNA Res.">
        <title>Genome sequence of Aspergillus luchuensis NBRC 4314.</title>
        <authorList>
            <person name="Yamada O."/>
            <person name="Machida M."/>
            <person name="Hosoyama A."/>
            <person name="Goto M."/>
            <person name="Takahashi T."/>
            <person name="Futagami T."/>
            <person name="Yamagata Y."/>
            <person name="Takeuchi M."/>
            <person name="Kobayashi T."/>
            <person name="Koike H."/>
            <person name="Abe K."/>
            <person name="Asai K."/>
            <person name="Arita M."/>
            <person name="Fujita N."/>
            <person name="Fukuda K."/>
            <person name="Higa K."/>
            <person name="Horikawa H."/>
            <person name="Ishikawa T."/>
            <person name="Jinno K."/>
            <person name="Kato Y."/>
            <person name="Kirimura K."/>
            <person name="Mizutani O."/>
            <person name="Nakasone K."/>
            <person name="Sano M."/>
            <person name="Shiraishi Y."/>
            <person name="Tsukahara M."/>
            <person name="Gomi K."/>
        </authorList>
    </citation>
    <scope>NUCLEOTIDE SEQUENCE [LARGE SCALE GENOMIC DNA]</scope>
    <source>
        <strain evidence="1 2">RIB 2604</strain>
    </source>
</reference>
<evidence type="ECO:0000313" key="2">
    <source>
        <dbReference type="Proteomes" id="UP000075230"/>
    </source>
</evidence>
<evidence type="ECO:0000313" key="1">
    <source>
        <dbReference type="EMBL" id="GAT31199.1"/>
    </source>
</evidence>
<accession>A0A146G273</accession>
<name>A0A146G273_ASPKA</name>
<reference evidence="2" key="2">
    <citation type="submission" date="2016-02" db="EMBL/GenBank/DDBJ databases">
        <title>Genome sequencing of Aspergillus luchuensis NBRC 4314.</title>
        <authorList>
            <person name="Yamada O."/>
        </authorList>
    </citation>
    <scope>NUCLEOTIDE SEQUENCE [LARGE SCALE GENOMIC DNA]</scope>
    <source>
        <strain evidence="2">RIB 2604</strain>
    </source>
</reference>
<protein>
    <submittedName>
        <fullName evidence="1">UDP-glucose glycoprotein glucosyltransferase</fullName>
    </submittedName>
</protein>
<dbReference type="Proteomes" id="UP000075230">
    <property type="component" value="Unassembled WGS sequence"/>
</dbReference>
<proteinExistence type="predicted"/>
<gene>
    <name evidence="1" type="ORF">RIB2604_04100100</name>
</gene>
<dbReference type="GO" id="GO:0016740">
    <property type="term" value="F:transferase activity"/>
    <property type="evidence" value="ECO:0007669"/>
    <property type="project" value="UniProtKB-KW"/>
</dbReference>
<dbReference type="AlphaFoldDB" id="A0A146G273"/>
<dbReference type="EMBL" id="BCWF01000040">
    <property type="protein sequence ID" value="GAT31199.1"/>
    <property type="molecule type" value="Genomic_DNA"/>
</dbReference>
<organism evidence="1 2">
    <name type="scientific">Aspergillus kawachii</name>
    <name type="common">White koji mold</name>
    <name type="synonym">Aspergillus awamori var. kawachi</name>
    <dbReference type="NCBI Taxonomy" id="1069201"/>
    <lineage>
        <taxon>Eukaryota</taxon>
        <taxon>Fungi</taxon>
        <taxon>Dikarya</taxon>
        <taxon>Ascomycota</taxon>
        <taxon>Pezizomycotina</taxon>
        <taxon>Eurotiomycetes</taxon>
        <taxon>Eurotiomycetidae</taxon>
        <taxon>Eurotiales</taxon>
        <taxon>Aspergillaceae</taxon>
        <taxon>Aspergillus</taxon>
        <taxon>Aspergillus subgen. Circumdati</taxon>
    </lineage>
</organism>